<evidence type="ECO:0000256" key="1">
    <source>
        <dbReference type="SAM" id="MobiDB-lite"/>
    </source>
</evidence>
<accession>A0A5B0RA42</accession>
<evidence type="ECO:0000313" key="2">
    <source>
        <dbReference type="EMBL" id="KAA1074817.1"/>
    </source>
</evidence>
<sequence>MGYNTRSLPNGHQRPTIHGPRGKPTPYEDIPTILKSNFPSYPIQKISALKVNQKNVIRPGTFVLEESPSNQHGTIGYVENIWEVARNQFHVQLNRCQKTGVLPLNGTTILVKTFTYGYVPAQSIICSLNVQHNCFQSQCSVGRRTMPPTGRQEGNSISHHIQHRDTNSFLLNKFSHHVPSHHQNHSDTTIIPIPSDMMDAAMEQGLYVWEREKNGNN</sequence>
<dbReference type="EMBL" id="VSWC01000157">
    <property type="protein sequence ID" value="KAA1074817.1"/>
    <property type="molecule type" value="Genomic_DNA"/>
</dbReference>
<dbReference type="OrthoDB" id="2506088at2759"/>
<dbReference type="EMBL" id="VSWC01000144">
    <property type="protein sequence ID" value="KAA1078122.1"/>
    <property type="molecule type" value="Genomic_DNA"/>
</dbReference>
<feature type="compositionally biased region" description="Polar residues" evidence="1">
    <location>
        <begin position="1"/>
        <end position="10"/>
    </location>
</feature>
<organism evidence="6 8">
    <name type="scientific">Puccinia graminis f. sp. tritici</name>
    <dbReference type="NCBI Taxonomy" id="56615"/>
    <lineage>
        <taxon>Eukaryota</taxon>
        <taxon>Fungi</taxon>
        <taxon>Dikarya</taxon>
        <taxon>Basidiomycota</taxon>
        <taxon>Pucciniomycotina</taxon>
        <taxon>Pucciniomycetes</taxon>
        <taxon>Pucciniales</taxon>
        <taxon>Pucciniaceae</taxon>
        <taxon>Puccinia</taxon>
    </lineage>
</organism>
<dbReference type="AlphaFoldDB" id="A0A5B0RA42"/>
<evidence type="ECO:0000313" key="4">
    <source>
        <dbReference type="EMBL" id="KAA1078122.1"/>
    </source>
</evidence>
<dbReference type="EMBL" id="VDEP01000236">
    <property type="protein sequence ID" value="KAA1122500.1"/>
    <property type="molecule type" value="Genomic_DNA"/>
</dbReference>
<name>A0A5B0RA42_PUCGR</name>
<gene>
    <name evidence="5" type="ORF">PGT21_012682</name>
    <name evidence="2" type="ORF">PGT21_021866</name>
    <name evidence="3" type="ORF">PGT21_025039</name>
    <name evidence="4" type="ORF">PGT21_028966</name>
    <name evidence="6" type="ORF">PGTUg99_037709</name>
</gene>
<evidence type="ECO:0000313" key="8">
    <source>
        <dbReference type="Proteomes" id="UP000325313"/>
    </source>
</evidence>
<keyword evidence="7" id="KW-1185">Reference proteome</keyword>
<protein>
    <submittedName>
        <fullName evidence="6">Uncharacterized protein</fullName>
    </submittedName>
</protein>
<dbReference type="EMBL" id="VSWC01000001">
    <property type="protein sequence ID" value="KAA1119013.1"/>
    <property type="molecule type" value="Genomic_DNA"/>
</dbReference>
<evidence type="ECO:0000313" key="7">
    <source>
        <dbReference type="Proteomes" id="UP000324748"/>
    </source>
</evidence>
<dbReference type="EMBL" id="VSWC01000157">
    <property type="protein sequence ID" value="KAA1074938.1"/>
    <property type="molecule type" value="Genomic_DNA"/>
</dbReference>
<proteinExistence type="predicted"/>
<evidence type="ECO:0000313" key="6">
    <source>
        <dbReference type="EMBL" id="KAA1122500.1"/>
    </source>
</evidence>
<reference evidence="7 8" key="1">
    <citation type="submission" date="2019-05" db="EMBL/GenBank/DDBJ databases">
        <title>Emergence of the Ug99 lineage of the wheat stem rust pathogen through somatic hybridization.</title>
        <authorList>
            <person name="Li F."/>
            <person name="Upadhyaya N.M."/>
            <person name="Sperschneider J."/>
            <person name="Matny O."/>
            <person name="Nguyen-Phuc H."/>
            <person name="Mago R."/>
            <person name="Raley C."/>
            <person name="Miller M.E."/>
            <person name="Silverstein K.A.T."/>
            <person name="Henningsen E."/>
            <person name="Hirsch C.D."/>
            <person name="Visser B."/>
            <person name="Pretorius Z.A."/>
            <person name="Steffenson B.J."/>
            <person name="Schwessinger B."/>
            <person name="Dodds P.N."/>
            <person name="Figueroa M."/>
        </authorList>
    </citation>
    <scope>NUCLEOTIDE SEQUENCE [LARGE SCALE GENOMIC DNA]</scope>
    <source>
        <strain evidence="2">21-0</strain>
        <strain evidence="6 8">Ug99</strain>
    </source>
</reference>
<evidence type="ECO:0000313" key="3">
    <source>
        <dbReference type="EMBL" id="KAA1074938.1"/>
    </source>
</evidence>
<comment type="caution">
    <text evidence="6">The sequence shown here is derived from an EMBL/GenBank/DDBJ whole genome shotgun (WGS) entry which is preliminary data.</text>
</comment>
<feature type="region of interest" description="Disordered" evidence="1">
    <location>
        <begin position="1"/>
        <end position="26"/>
    </location>
</feature>
<evidence type="ECO:0000313" key="5">
    <source>
        <dbReference type="EMBL" id="KAA1119013.1"/>
    </source>
</evidence>
<dbReference type="Proteomes" id="UP000325313">
    <property type="component" value="Unassembled WGS sequence"/>
</dbReference>
<dbReference type="Proteomes" id="UP000324748">
    <property type="component" value="Unassembled WGS sequence"/>
</dbReference>